<protein>
    <recommendedName>
        <fullName evidence="3">Transmembrane protein 19</fullName>
    </recommendedName>
</protein>
<dbReference type="AlphaFoldDB" id="A0A8C4QHP0"/>
<dbReference type="PANTHER" id="PTHR13353:SF5">
    <property type="entry name" value="TRANSMEMBRANE PROTEIN 19"/>
    <property type="match status" value="1"/>
</dbReference>
<dbReference type="GeneTree" id="ENSGT00390000017998"/>
<evidence type="ECO:0000256" key="6">
    <source>
        <dbReference type="ARBA" id="ARBA00023136"/>
    </source>
</evidence>
<keyword evidence="9" id="KW-1185">Reference proteome</keyword>
<dbReference type="PANTHER" id="PTHR13353">
    <property type="entry name" value="TRANSMEMBRANE PROTEIN 19"/>
    <property type="match status" value="1"/>
</dbReference>
<organism evidence="8 9">
    <name type="scientific">Eptatretus burgeri</name>
    <name type="common">Inshore hagfish</name>
    <dbReference type="NCBI Taxonomy" id="7764"/>
    <lineage>
        <taxon>Eukaryota</taxon>
        <taxon>Metazoa</taxon>
        <taxon>Chordata</taxon>
        <taxon>Craniata</taxon>
        <taxon>Vertebrata</taxon>
        <taxon>Cyclostomata</taxon>
        <taxon>Myxini</taxon>
        <taxon>Myxiniformes</taxon>
        <taxon>Myxinidae</taxon>
        <taxon>Eptatretinae</taxon>
        <taxon>Eptatretus</taxon>
    </lineage>
</organism>
<dbReference type="Proteomes" id="UP000694388">
    <property type="component" value="Unplaced"/>
</dbReference>
<dbReference type="GO" id="GO:0016020">
    <property type="term" value="C:membrane"/>
    <property type="evidence" value="ECO:0007669"/>
    <property type="project" value="UniProtKB-SubCell"/>
</dbReference>
<dbReference type="InterPro" id="IPR002794">
    <property type="entry name" value="DUF92_TMEM19"/>
</dbReference>
<sequence>SLRFQLCVQTRIWIISRSINIRAKKVPVYTCMHRSQLLQNYHYDLKQLKFNLGNCADEPWSCLRVFCRFALPGELALFSLLESGSCEIPIDFHHNYAASWLVLAFLTAISSACGDAWATEFGKVPGSGQPVLITTLQPVPAGTKGGVTLAGLLASFAGGLLMGLTYLAALVLANKEQLMWPIASQWPLVLFGGVAGLLGYLLNSYLGAEFRFSGFHTKLRMVVERPGPDVLQITGKPVFDNDAIDLLSAILLSLILPGLAVKFWP</sequence>
<feature type="transmembrane region" description="Helical" evidence="7">
    <location>
        <begin position="186"/>
        <end position="206"/>
    </location>
</feature>
<keyword evidence="5 7" id="KW-1133">Transmembrane helix</keyword>
<evidence type="ECO:0000256" key="5">
    <source>
        <dbReference type="ARBA" id="ARBA00022989"/>
    </source>
</evidence>
<accession>A0A8C4QHP0</accession>
<name>A0A8C4QHP0_EPTBU</name>
<keyword evidence="4 7" id="KW-0812">Transmembrane</keyword>
<proteinExistence type="inferred from homology"/>
<reference evidence="8" key="1">
    <citation type="submission" date="2025-08" db="UniProtKB">
        <authorList>
            <consortium name="Ensembl"/>
        </authorList>
    </citation>
    <scope>IDENTIFICATION</scope>
</reference>
<keyword evidence="6 7" id="KW-0472">Membrane</keyword>
<feature type="transmembrane region" description="Helical" evidence="7">
    <location>
        <begin position="246"/>
        <end position="264"/>
    </location>
</feature>
<dbReference type="Pfam" id="PF01940">
    <property type="entry name" value="DUF92"/>
    <property type="match status" value="1"/>
</dbReference>
<evidence type="ECO:0000256" key="2">
    <source>
        <dbReference type="ARBA" id="ARBA00009012"/>
    </source>
</evidence>
<evidence type="ECO:0000313" key="8">
    <source>
        <dbReference type="Ensembl" id="ENSEBUP00000015514.1"/>
    </source>
</evidence>
<evidence type="ECO:0000256" key="4">
    <source>
        <dbReference type="ARBA" id="ARBA00022692"/>
    </source>
</evidence>
<dbReference type="Ensembl" id="ENSEBUT00000016090.1">
    <property type="protein sequence ID" value="ENSEBUP00000015514.1"/>
    <property type="gene ID" value="ENSEBUG00000009774.1"/>
</dbReference>
<reference evidence="8" key="2">
    <citation type="submission" date="2025-09" db="UniProtKB">
        <authorList>
            <consortium name="Ensembl"/>
        </authorList>
    </citation>
    <scope>IDENTIFICATION</scope>
</reference>
<feature type="transmembrane region" description="Helical" evidence="7">
    <location>
        <begin position="149"/>
        <end position="174"/>
    </location>
</feature>
<comment type="similarity">
    <text evidence="2">Belongs to the TMEM19 family.</text>
</comment>
<evidence type="ECO:0000256" key="1">
    <source>
        <dbReference type="ARBA" id="ARBA00004141"/>
    </source>
</evidence>
<comment type="subcellular location">
    <subcellularLocation>
        <location evidence="1">Membrane</location>
        <topology evidence="1">Multi-pass membrane protein</topology>
    </subcellularLocation>
</comment>
<evidence type="ECO:0000256" key="7">
    <source>
        <dbReference type="SAM" id="Phobius"/>
    </source>
</evidence>
<evidence type="ECO:0000256" key="3">
    <source>
        <dbReference type="ARBA" id="ARBA00014258"/>
    </source>
</evidence>
<evidence type="ECO:0000313" key="9">
    <source>
        <dbReference type="Proteomes" id="UP000694388"/>
    </source>
</evidence>